<comment type="caution">
    <text evidence="2">The sequence shown here is derived from an EMBL/GenBank/DDBJ whole genome shotgun (WGS) entry which is preliminary data.</text>
</comment>
<sequence length="454" mass="48660">MEEPAKLDIIAEVASEQSSSFSVVETGEPTADTLSPSKTVGLFDRIVNILSKDESKDVSVTAAVIEDKGEVSVTAAVIEDDGEKDVLTEDPAPVSEMKELDEKSSDVPLDAVAPTAEKEGLFDKLASMLSKDVNKEITAEQVPEDKSAAEEMKEAPVGLPQQQEVKEEIVDFKANEGEPLSATEEREGLFDKLVNVFSKKDKDTDAVEKVEESHTDQGELGEQTSTIPVKVSDTSNEKSSVLAVEQPDAVVVPETISLLDKIAGETKVPSENAAVVNAEEPVFEVKNKGLFDRLAELVSGDDKKGDLISIGESPAKSEPETLPQATAISQDVSGKSESGSSEVWRSVGSLQPVEEVPSETTEQSKDETVVADNDETFVVKAKPNSVADVGAAEYRGQQRNDAAVSAWQGWFRTGASVKQEGKDVIVQLTPPSPPVETDYGQSNPEDSDMYTTRS</sequence>
<gene>
    <name evidence="2" type="primary">Tnt-L31</name>
    <name evidence="2" type="ORF">Hamer_G021729</name>
</gene>
<dbReference type="EMBL" id="JAHLQT010021942">
    <property type="protein sequence ID" value="KAG7166914.1"/>
    <property type="molecule type" value="Genomic_DNA"/>
</dbReference>
<feature type="compositionally biased region" description="Basic and acidic residues" evidence="1">
    <location>
        <begin position="96"/>
        <end position="105"/>
    </location>
</feature>
<feature type="region of interest" description="Disordered" evidence="1">
    <location>
        <begin position="203"/>
        <end position="226"/>
    </location>
</feature>
<accession>A0A8J5K926</accession>
<feature type="compositionally biased region" description="Low complexity" evidence="1">
    <location>
        <begin position="332"/>
        <end position="343"/>
    </location>
</feature>
<proteinExistence type="predicted"/>
<organism evidence="2 3">
    <name type="scientific">Homarus americanus</name>
    <name type="common">American lobster</name>
    <dbReference type="NCBI Taxonomy" id="6706"/>
    <lineage>
        <taxon>Eukaryota</taxon>
        <taxon>Metazoa</taxon>
        <taxon>Ecdysozoa</taxon>
        <taxon>Arthropoda</taxon>
        <taxon>Crustacea</taxon>
        <taxon>Multicrustacea</taxon>
        <taxon>Malacostraca</taxon>
        <taxon>Eumalacostraca</taxon>
        <taxon>Eucarida</taxon>
        <taxon>Decapoda</taxon>
        <taxon>Pleocyemata</taxon>
        <taxon>Astacidea</taxon>
        <taxon>Nephropoidea</taxon>
        <taxon>Nephropidae</taxon>
        <taxon>Homarus</taxon>
    </lineage>
</organism>
<feature type="compositionally biased region" description="Basic and acidic residues" evidence="1">
    <location>
        <begin position="203"/>
        <end position="217"/>
    </location>
</feature>
<feature type="region of interest" description="Disordered" evidence="1">
    <location>
        <begin position="427"/>
        <end position="454"/>
    </location>
</feature>
<dbReference type="Proteomes" id="UP000747542">
    <property type="component" value="Unassembled WGS sequence"/>
</dbReference>
<dbReference type="AlphaFoldDB" id="A0A8J5K926"/>
<evidence type="ECO:0000313" key="2">
    <source>
        <dbReference type="EMBL" id="KAG7166914.1"/>
    </source>
</evidence>
<feature type="region of interest" description="Disordered" evidence="1">
    <location>
        <begin position="82"/>
        <end position="110"/>
    </location>
</feature>
<reference evidence="2" key="1">
    <citation type="journal article" date="2021" name="Sci. Adv.">
        <title>The American lobster genome reveals insights on longevity, neural, and immune adaptations.</title>
        <authorList>
            <person name="Polinski J.M."/>
            <person name="Zimin A.V."/>
            <person name="Clark K.F."/>
            <person name="Kohn A.B."/>
            <person name="Sadowski N."/>
            <person name="Timp W."/>
            <person name="Ptitsyn A."/>
            <person name="Khanna P."/>
            <person name="Romanova D.Y."/>
            <person name="Williams P."/>
            <person name="Greenwood S.J."/>
            <person name="Moroz L.L."/>
            <person name="Walt D.R."/>
            <person name="Bodnar A.G."/>
        </authorList>
    </citation>
    <scope>NUCLEOTIDE SEQUENCE</scope>
    <source>
        <strain evidence="2">GMGI-L3</strain>
    </source>
</reference>
<feature type="compositionally biased region" description="Polar residues" evidence="1">
    <location>
        <begin position="439"/>
        <end position="454"/>
    </location>
</feature>
<evidence type="ECO:0000313" key="3">
    <source>
        <dbReference type="Proteomes" id="UP000747542"/>
    </source>
</evidence>
<feature type="region of interest" description="Disordered" evidence="1">
    <location>
        <begin position="139"/>
        <end position="164"/>
    </location>
</feature>
<feature type="region of interest" description="Disordered" evidence="1">
    <location>
        <begin position="302"/>
        <end position="374"/>
    </location>
</feature>
<feature type="compositionally biased region" description="Basic and acidic residues" evidence="1">
    <location>
        <begin position="139"/>
        <end position="154"/>
    </location>
</feature>
<evidence type="ECO:0000256" key="1">
    <source>
        <dbReference type="SAM" id="MobiDB-lite"/>
    </source>
</evidence>
<protein>
    <submittedName>
        <fullName evidence="2">Putative Titin-like 31</fullName>
    </submittedName>
</protein>
<keyword evidence="3" id="KW-1185">Reference proteome</keyword>
<name>A0A8J5K926_HOMAM</name>